<dbReference type="InterPro" id="IPR018060">
    <property type="entry name" value="HTH_AraC"/>
</dbReference>
<accession>A0ABT8KY80</accession>
<dbReference type="InterPro" id="IPR009057">
    <property type="entry name" value="Homeodomain-like_sf"/>
</dbReference>
<dbReference type="PANTHER" id="PTHR47894:SF1">
    <property type="entry name" value="HTH-TYPE TRANSCRIPTIONAL REGULATOR VQSM"/>
    <property type="match status" value="1"/>
</dbReference>
<keyword evidence="2" id="KW-0238">DNA-binding</keyword>
<protein>
    <submittedName>
        <fullName evidence="5">AraC family transcriptional regulator ligand-binding domain-containing protein</fullName>
    </submittedName>
</protein>
<keyword evidence="3" id="KW-0804">Transcription</keyword>
<keyword evidence="1" id="KW-0805">Transcription regulation</keyword>
<dbReference type="PANTHER" id="PTHR47894">
    <property type="entry name" value="HTH-TYPE TRANSCRIPTIONAL REGULATOR GADX"/>
    <property type="match status" value="1"/>
</dbReference>
<dbReference type="SUPFAM" id="SSF46689">
    <property type="entry name" value="Homeodomain-like"/>
    <property type="match status" value="1"/>
</dbReference>
<organism evidence="5 6">
    <name type="scientific">Splendidivirga corallicola</name>
    <dbReference type="NCBI Taxonomy" id="3051826"/>
    <lineage>
        <taxon>Bacteria</taxon>
        <taxon>Pseudomonadati</taxon>
        <taxon>Bacteroidota</taxon>
        <taxon>Cytophagia</taxon>
        <taxon>Cytophagales</taxon>
        <taxon>Splendidivirgaceae</taxon>
        <taxon>Splendidivirga</taxon>
    </lineage>
</organism>
<evidence type="ECO:0000259" key="4">
    <source>
        <dbReference type="PROSITE" id="PS01124"/>
    </source>
</evidence>
<evidence type="ECO:0000313" key="6">
    <source>
        <dbReference type="Proteomes" id="UP001172082"/>
    </source>
</evidence>
<dbReference type="InterPro" id="IPR032687">
    <property type="entry name" value="AraC-type_N"/>
</dbReference>
<dbReference type="RefSeq" id="WP_346754582.1">
    <property type="nucleotide sequence ID" value="NZ_JAUJEA010000012.1"/>
</dbReference>
<comment type="caution">
    <text evidence="5">The sequence shown here is derived from an EMBL/GenBank/DDBJ whole genome shotgun (WGS) entry which is preliminary data.</text>
</comment>
<feature type="domain" description="HTH araC/xylS-type" evidence="4">
    <location>
        <begin position="235"/>
        <end position="334"/>
    </location>
</feature>
<evidence type="ECO:0000256" key="1">
    <source>
        <dbReference type="ARBA" id="ARBA00023015"/>
    </source>
</evidence>
<evidence type="ECO:0000256" key="2">
    <source>
        <dbReference type="ARBA" id="ARBA00023125"/>
    </source>
</evidence>
<evidence type="ECO:0000256" key="3">
    <source>
        <dbReference type="ARBA" id="ARBA00023163"/>
    </source>
</evidence>
<sequence length="336" mass="38400">MTFSARFVLSIIRFAGVQGANAKKLLELTGYSMEALCDEALRVDSEVYNLVLEQAIATTGDDCFGLHSGEYLNLSAAGLIGQITQTSATVKEALDYCCEFAQLGCRALPMELMEEEQYFRLLIKPDALWLQQSELSVRHTIDGVLAFTIREFHTLTFQKYYPVAINYAFGQLKNTEEYKRVFQCPFRFNRQETSILFDKNTINQPVVTSDYELLRILVEHAEEKIATIENEEGFAHLVKQSMINLIKPEFPTIEQVASNLNISVRTLQRRLKEEGITFKEILESLRKDFAASYLRKPALSINEIAYLLSYADASTFIRSFKRWTGKSPQAYRTELL</sequence>
<evidence type="ECO:0000313" key="5">
    <source>
        <dbReference type="EMBL" id="MDN5204558.1"/>
    </source>
</evidence>
<dbReference type="PROSITE" id="PS01124">
    <property type="entry name" value="HTH_ARAC_FAMILY_2"/>
    <property type="match status" value="1"/>
</dbReference>
<gene>
    <name evidence="5" type="ORF">QQ008_24410</name>
</gene>
<dbReference type="Proteomes" id="UP001172082">
    <property type="component" value="Unassembled WGS sequence"/>
</dbReference>
<dbReference type="EMBL" id="JAUJEA010000012">
    <property type="protein sequence ID" value="MDN5204558.1"/>
    <property type="molecule type" value="Genomic_DNA"/>
</dbReference>
<reference evidence="5" key="1">
    <citation type="submission" date="2023-06" db="EMBL/GenBank/DDBJ databases">
        <title>Genomic of Parafulvivirga corallium.</title>
        <authorList>
            <person name="Wang G."/>
        </authorList>
    </citation>
    <scope>NUCLEOTIDE SEQUENCE</scope>
    <source>
        <strain evidence="5">BMA10</strain>
    </source>
</reference>
<name>A0ABT8KY80_9BACT</name>
<keyword evidence="6" id="KW-1185">Reference proteome</keyword>
<proteinExistence type="predicted"/>
<dbReference type="Gene3D" id="1.10.10.60">
    <property type="entry name" value="Homeodomain-like"/>
    <property type="match status" value="1"/>
</dbReference>
<dbReference type="Pfam" id="PF12833">
    <property type="entry name" value="HTH_18"/>
    <property type="match status" value="1"/>
</dbReference>
<dbReference type="SMART" id="SM00342">
    <property type="entry name" value="HTH_ARAC"/>
    <property type="match status" value="1"/>
</dbReference>
<dbReference type="Pfam" id="PF12625">
    <property type="entry name" value="Arabinose_bd"/>
    <property type="match status" value="1"/>
</dbReference>